<gene>
    <name evidence="1" type="ORF">RND71_042089</name>
</gene>
<evidence type="ECO:0000313" key="1">
    <source>
        <dbReference type="EMBL" id="KAK4337602.1"/>
    </source>
</evidence>
<reference evidence="1" key="1">
    <citation type="submission" date="2023-12" db="EMBL/GenBank/DDBJ databases">
        <title>Genome assembly of Anisodus tanguticus.</title>
        <authorList>
            <person name="Wang Y.-J."/>
        </authorList>
    </citation>
    <scope>NUCLEOTIDE SEQUENCE</scope>
    <source>
        <strain evidence="1">KB-2021</strain>
        <tissue evidence="1">Leaf</tissue>
    </source>
</reference>
<accession>A0AAE1QSV1</accession>
<dbReference type="AlphaFoldDB" id="A0AAE1QSV1"/>
<comment type="caution">
    <text evidence="1">The sequence shown here is derived from an EMBL/GenBank/DDBJ whole genome shotgun (WGS) entry which is preliminary data.</text>
</comment>
<proteinExistence type="predicted"/>
<dbReference type="EMBL" id="JAVYJV010000024">
    <property type="protein sequence ID" value="KAK4337602.1"/>
    <property type="molecule type" value="Genomic_DNA"/>
</dbReference>
<evidence type="ECO:0000313" key="2">
    <source>
        <dbReference type="Proteomes" id="UP001291623"/>
    </source>
</evidence>
<sequence length="164" mass="19113">MVRFVVNFHYGGEWIKVPKLVYSRKIVHIWKGYDSDLLCFSDLIDQFKNIGFIGVQKLVVTGPSDEFELGIDVTNTVHHSESYSIDVEAGTDCDSVNEALNSSFNDSSDYDFDVEELELLRLQNKRDITLKLEHFKIIYLEMSFKNTLETRMFMNLMPWLKRKG</sequence>
<protein>
    <submittedName>
        <fullName evidence="1">Uncharacterized protein</fullName>
    </submittedName>
</protein>
<name>A0AAE1QSV1_9SOLA</name>
<dbReference type="Proteomes" id="UP001291623">
    <property type="component" value="Unassembled WGS sequence"/>
</dbReference>
<organism evidence="1 2">
    <name type="scientific">Anisodus tanguticus</name>
    <dbReference type="NCBI Taxonomy" id="243964"/>
    <lineage>
        <taxon>Eukaryota</taxon>
        <taxon>Viridiplantae</taxon>
        <taxon>Streptophyta</taxon>
        <taxon>Embryophyta</taxon>
        <taxon>Tracheophyta</taxon>
        <taxon>Spermatophyta</taxon>
        <taxon>Magnoliopsida</taxon>
        <taxon>eudicotyledons</taxon>
        <taxon>Gunneridae</taxon>
        <taxon>Pentapetalae</taxon>
        <taxon>asterids</taxon>
        <taxon>lamiids</taxon>
        <taxon>Solanales</taxon>
        <taxon>Solanaceae</taxon>
        <taxon>Solanoideae</taxon>
        <taxon>Hyoscyameae</taxon>
        <taxon>Anisodus</taxon>
    </lineage>
</organism>
<keyword evidence="2" id="KW-1185">Reference proteome</keyword>